<proteinExistence type="predicted"/>
<reference evidence="1 2" key="1">
    <citation type="submission" date="2017-08" db="EMBL/GenBank/DDBJ databases">
        <title>Burning lignite coal seam in the remote Altai Mountains harbors a hydrogen-driven thermophilic microbial community.</title>
        <authorList>
            <person name="Kadnikov V.V."/>
            <person name="Mardanov A.V."/>
            <person name="Ivasenko D."/>
            <person name="Beletsky A.V."/>
            <person name="Karnachuk O.V."/>
            <person name="Ravin N.V."/>
        </authorList>
    </citation>
    <scope>NUCLEOTIDE SEQUENCE [LARGE SCALE GENOMIC DNA]</scope>
    <source>
        <strain evidence="1">AL31</strain>
    </source>
</reference>
<evidence type="ECO:0000313" key="2">
    <source>
        <dbReference type="Proteomes" id="UP000244016"/>
    </source>
</evidence>
<dbReference type="InterPro" id="IPR002825">
    <property type="entry name" value="Pept_S49_ser-pept_pro"/>
</dbReference>
<gene>
    <name evidence="1" type="ORF">BLITH_1286</name>
</gene>
<evidence type="ECO:0000313" key="1">
    <source>
        <dbReference type="EMBL" id="PTQ51648.1"/>
    </source>
</evidence>
<protein>
    <recommendedName>
        <fullName evidence="3">ClpP class serine protease</fullName>
    </recommendedName>
</protein>
<dbReference type="Pfam" id="PF01972">
    <property type="entry name" value="SDH_protease"/>
    <property type="match status" value="1"/>
</dbReference>
<dbReference type="GO" id="GO:0016020">
    <property type="term" value="C:membrane"/>
    <property type="evidence" value="ECO:0007669"/>
    <property type="project" value="InterPro"/>
</dbReference>
<organism evidence="1 2">
    <name type="scientific">Brockia lithotrophica</name>
    <dbReference type="NCBI Taxonomy" id="933949"/>
    <lineage>
        <taxon>Bacteria</taxon>
        <taxon>Bacillati</taxon>
        <taxon>Bacillota</taxon>
        <taxon>Bacilli</taxon>
        <taxon>Bacillales</taxon>
        <taxon>Bacillales Family X. Incertae Sedis</taxon>
        <taxon>Brockia</taxon>
    </lineage>
</organism>
<dbReference type="PANTHER" id="PTHR35984">
    <property type="entry name" value="PERIPLASMIC SERINE PROTEASE"/>
    <property type="match status" value="1"/>
</dbReference>
<dbReference type="Proteomes" id="UP000244016">
    <property type="component" value="Unassembled WGS sequence"/>
</dbReference>
<dbReference type="SUPFAM" id="SSF52096">
    <property type="entry name" value="ClpP/crotonase"/>
    <property type="match status" value="1"/>
</dbReference>
<dbReference type="PANTHER" id="PTHR35984:SF1">
    <property type="entry name" value="PERIPLASMIC SERINE PROTEASE"/>
    <property type="match status" value="1"/>
</dbReference>
<dbReference type="AlphaFoldDB" id="A0A2T5G644"/>
<dbReference type="EMBL" id="PEBW01000004">
    <property type="protein sequence ID" value="PTQ51648.1"/>
    <property type="molecule type" value="Genomic_DNA"/>
</dbReference>
<accession>A0A2T5G644</accession>
<dbReference type="Gene3D" id="3.90.226.10">
    <property type="entry name" value="2-enoyl-CoA Hydratase, Chain A, domain 1"/>
    <property type="match status" value="1"/>
</dbReference>
<name>A0A2T5G644_9BACL</name>
<dbReference type="InterPro" id="IPR029045">
    <property type="entry name" value="ClpP/crotonase-like_dom_sf"/>
</dbReference>
<comment type="caution">
    <text evidence="1">The sequence shown here is derived from an EMBL/GenBank/DDBJ whole genome shotgun (WGS) entry which is preliminary data.</text>
</comment>
<dbReference type="NCBIfam" id="NF047768">
    <property type="entry name" value="Clp_like_SDH"/>
    <property type="match status" value="1"/>
</dbReference>
<sequence length="280" mass="32190">MDFFFSLFWLFFLLTAILPMFHQRWIELQRTELMRRLEKKRRSRLITLIHRQEALSFLGIPITRYIDIEDSEQVLRAIRLTPPDMPIDVILHTPGGLVLAAEQIAYALAKHPAKVTVFVPHYAMSGGTLIALAADEIVMDENAVLGPVDPQLGEYPAASILKVIEAKPLETIDDRTLILADVAQKALRQVRTSLYELLRRKMPEEKADALARLLSEGRWTHDYPIGVEELRALGFEIQTDLPPEIYRLMELYPQPAGRRPSVQYIPLPYEKPYERPKSPR</sequence>
<evidence type="ECO:0008006" key="3">
    <source>
        <dbReference type="Google" id="ProtNLM"/>
    </source>
</evidence>